<accession>A0A0B7BI20</accession>
<protein>
    <submittedName>
        <fullName evidence="1">Uncharacterized protein</fullName>
    </submittedName>
</protein>
<sequence>MTLIRNYVQVEVHNRPHNNIDTQTIKVWFDGVGYTVHNIYCPPTCTSDQLFKEPMHT</sequence>
<evidence type="ECO:0000313" key="1">
    <source>
        <dbReference type="EMBL" id="CEK91946.1"/>
    </source>
</evidence>
<proteinExistence type="predicted"/>
<name>A0A0B7BI20_9EUPU</name>
<gene>
    <name evidence="1" type="primary">ORF185727</name>
</gene>
<feature type="non-terminal residue" evidence="1">
    <location>
        <position position="57"/>
    </location>
</feature>
<dbReference type="AlphaFoldDB" id="A0A0B7BI20"/>
<dbReference type="EMBL" id="HACG01045081">
    <property type="protein sequence ID" value="CEK91946.1"/>
    <property type="molecule type" value="Transcribed_RNA"/>
</dbReference>
<organism evidence="1">
    <name type="scientific">Arion vulgaris</name>
    <dbReference type="NCBI Taxonomy" id="1028688"/>
    <lineage>
        <taxon>Eukaryota</taxon>
        <taxon>Metazoa</taxon>
        <taxon>Spiralia</taxon>
        <taxon>Lophotrochozoa</taxon>
        <taxon>Mollusca</taxon>
        <taxon>Gastropoda</taxon>
        <taxon>Heterobranchia</taxon>
        <taxon>Euthyneura</taxon>
        <taxon>Panpulmonata</taxon>
        <taxon>Eupulmonata</taxon>
        <taxon>Stylommatophora</taxon>
        <taxon>Helicina</taxon>
        <taxon>Arionoidea</taxon>
        <taxon>Arionidae</taxon>
        <taxon>Arion</taxon>
    </lineage>
</organism>
<reference evidence="1" key="1">
    <citation type="submission" date="2014-12" db="EMBL/GenBank/DDBJ databases">
        <title>Insight into the proteome of Arion vulgaris.</title>
        <authorList>
            <person name="Aradska J."/>
            <person name="Bulat T."/>
            <person name="Smidak R."/>
            <person name="Sarate P."/>
            <person name="Gangsoo J."/>
            <person name="Sialana F."/>
            <person name="Bilban M."/>
            <person name="Lubec G."/>
        </authorList>
    </citation>
    <scope>NUCLEOTIDE SEQUENCE</scope>
    <source>
        <tissue evidence="1">Skin</tissue>
    </source>
</reference>